<dbReference type="InterPro" id="IPR029058">
    <property type="entry name" value="AB_hydrolase_fold"/>
</dbReference>
<organism evidence="2 3">
    <name type="scientific">Mycolicibacterium iranicum</name>
    <name type="common">Mycobacterium iranicum</name>
    <dbReference type="NCBI Taxonomy" id="912594"/>
    <lineage>
        <taxon>Bacteria</taxon>
        <taxon>Bacillati</taxon>
        <taxon>Actinomycetota</taxon>
        <taxon>Actinomycetes</taxon>
        <taxon>Mycobacteriales</taxon>
        <taxon>Mycobacteriaceae</taxon>
        <taxon>Mycolicibacterium</taxon>
    </lineage>
</organism>
<dbReference type="InterPro" id="IPR050266">
    <property type="entry name" value="AB_hydrolase_sf"/>
</dbReference>
<protein>
    <submittedName>
        <fullName evidence="2">Hydrolase</fullName>
    </submittedName>
</protein>
<dbReference type="AlphaFoldDB" id="A0A178LTF5"/>
<dbReference type="SUPFAM" id="SSF53474">
    <property type="entry name" value="alpha/beta-Hydrolases"/>
    <property type="match status" value="1"/>
</dbReference>
<reference evidence="2 3" key="1">
    <citation type="submission" date="2016-04" db="EMBL/GenBank/DDBJ databases">
        <title>Draft Genome Sequences of Staphylococcus capitis Strain H36, S. capitis Strain H65, S. cohnii Strain H62, S. hominis Strain H69, Mycobacterium iranicum Strain H39, Plantibacter sp. Strain H53, Pseudomonas oryzihabitans Strain H72, and Microbacterium sp. Strain H83, isolated from residential settings.</title>
        <authorList>
            <person name="Lymperopoulou D."/>
            <person name="Adams R.I."/>
            <person name="Lindow S."/>
            <person name="Coil D.A."/>
            <person name="Jospin G."/>
            <person name="Eisen J.A."/>
        </authorList>
    </citation>
    <scope>NUCLEOTIDE SEQUENCE [LARGE SCALE GENOMIC DNA]</scope>
    <source>
        <strain evidence="2 3">H39</strain>
    </source>
</reference>
<proteinExistence type="predicted"/>
<dbReference type="RefSeq" id="WP_064282596.1">
    <property type="nucleotide sequence ID" value="NZ_LWCS01000028.1"/>
</dbReference>
<evidence type="ECO:0000313" key="3">
    <source>
        <dbReference type="Proteomes" id="UP000078396"/>
    </source>
</evidence>
<dbReference type="Gene3D" id="3.40.50.1820">
    <property type="entry name" value="alpha/beta hydrolase"/>
    <property type="match status" value="1"/>
</dbReference>
<accession>A0A178LTF5</accession>
<dbReference type="STRING" id="912594.AWC12_17260"/>
<comment type="caution">
    <text evidence="2">The sequence shown here is derived from an EMBL/GenBank/DDBJ whole genome shotgun (WGS) entry which is preliminary data.</text>
</comment>
<dbReference type="PANTHER" id="PTHR43798">
    <property type="entry name" value="MONOACYLGLYCEROL LIPASE"/>
    <property type="match status" value="1"/>
</dbReference>
<keyword evidence="2" id="KW-0378">Hydrolase</keyword>
<sequence length="264" mass="27983">MASAGSPVVLLHGILMSGNAWRDVVPLLADRHRVHTPTTAGHRGGPALHRSPATVKDLVDAVERYLDGHRLDRPHVVGLSLGGWMAVELARRGRAATVCALAPAGFWSPGDRAQAHVLNEIHKFVAMGRLARSTRPLVSLAMRSAIVRRVGFRKAAQHGDRLSTSKSIQAVDDISGCDLNVDDILGSDEFLAPLDPVPCPVTIAWSGSDSIIPVPMCDPIARERLPGASFTTLPGVGHVPMIDDPRLVARTILAVTASGRSGAS</sequence>
<name>A0A178LTF5_MYCIR</name>
<dbReference type="InterPro" id="IPR000073">
    <property type="entry name" value="AB_hydrolase_1"/>
</dbReference>
<evidence type="ECO:0000313" key="2">
    <source>
        <dbReference type="EMBL" id="OAN37342.1"/>
    </source>
</evidence>
<dbReference type="Pfam" id="PF12697">
    <property type="entry name" value="Abhydrolase_6"/>
    <property type="match status" value="1"/>
</dbReference>
<evidence type="ECO:0000259" key="1">
    <source>
        <dbReference type="Pfam" id="PF12697"/>
    </source>
</evidence>
<gene>
    <name evidence="2" type="ORF">A4X20_22605</name>
</gene>
<dbReference type="OrthoDB" id="27092at2"/>
<dbReference type="GO" id="GO:0016787">
    <property type="term" value="F:hydrolase activity"/>
    <property type="evidence" value="ECO:0007669"/>
    <property type="project" value="UniProtKB-KW"/>
</dbReference>
<dbReference type="Proteomes" id="UP000078396">
    <property type="component" value="Unassembled WGS sequence"/>
</dbReference>
<dbReference type="EMBL" id="LWCS01000028">
    <property type="protein sequence ID" value="OAN37342.1"/>
    <property type="molecule type" value="Genomic_DNA"/>
</dbReference>
<feature type="domain" description="AB hydrolase-1" evidence="1">
    <location>
        <begin position="8"/>
        <end position="250"/>
    </location>
</feature>